<dbReference type="HOGENOM" id="CLU_032838_0_0_1"/>
<feature type="domain" description="G" evidence="15">
    <location>
        <begin position="27"/>
        <end position="122"/>
    </location>
</feature>
<comment type="cofactor">
    <cofactor evidence="1">
        <name>Mg(2+)</name>
        <dbReference type="ChEBI" id="CHEBI:18420"/>
    </cofactor>
</comment>
<evidence type="ECO:0000313" key="17">
    <source>
        <dbReference type="Proteomes" id="UP000054018"/>
    </source>
</evidence>
<dbReference type="PROSITE" id="PS00675">
    <property type="entry name" value="SIGMA54_INTERACT_1"/>
    <property type="match status" value="1"/>
</dbReference>
<evidence type="ECO:0000256" key="11">
    <source>
        <dbReference type="ARBA" id="ARBA00022927"/>
    </source>
</evidence>
<dbReference type="InterPro" id="IPR025662">
    <property type="entry name" value="Sigma_54_int_dom_ATP-bd_1"/>
</dbReference>
<dbReference type="CDD" id="cd00882">
    <property type="entry name" value="Ras_like_GTPase"/>
    <property type="match status" value="1"/>
</dbReference>
<evidence type="ECO:0000256" key="4">
    <source>
        <dbReference type="ARBA" id="ARBA00022528"/>
    </source>
</evidence>
<dbReference type="InterPro" id="IPR006073">
    <property type="entry name" value="GTP-bd"/>
</dbReference>
<dbReference type="InterPro" id="IPR045058">
    <property type="entry name" value="GIMA/IAN/Toc"/>
</dbReference>
<dbReference type="EMBL" id="KN833694">
    <property type="protein sequence ID" value="KIK27915.1"/>
    <property type="molecule type" value="Genomic_DNA"/>
</dbReference>
<dbReference type="Proteomes" id="UP000054018">
    <property type="component" value="Unassembled WGS sequence"/>
</dbReference>
<dbReference type="AlphaFoldDB" id="A0A0C9YSG7"/>
<dbReference type="Gene3D" id="3.40.50.300">
    <property type="entry name" value="P-loop containing nucleotide triphosphate hydrolases"/>
    <property type="match status" value="1"/>
</dbReference>
<keyword evidence="3" id="KW-0813">Transport</keyword>
<dbReference type="GO" id="GO:0005525">
    <property type="term" value="F:GTP binding"/>
    <property type="evidence" value="ECO:0007669"/>
    <property type="project" value="InterPro"/>
</dbReference>
<keyword evidence="7" id="KW-0479">Metal-binding</keyword>
<evidence type="ECO:0000256" key="1">
    <source>
        <dbReference type="ARBA" id="ARBA00001946"/>
    </source>
</evidence>
<evidence type="ECO:0000256" key="14">
    <source>
        <dbReference type="ARBA" id="ARBA00024013"/>
    </source>
</evidence>
<evidence type="ECO:0000256" key="9">
    <source>
        <dbReference type="ARBA" id="ARBA00022805"/>
    </source>
</evidence>
<evidence type="ECO:0000256" key="5">
    <source>
        <dbReference type="ARBA" id="ARBA00022640"/>
    </source>
</evidence>
<keyword evidence="8" id="KW-0378">Hydrolase</keyword>
<evidence type="ECO:0000256" key="3">
    <source>
        <dbReference type="ARBA" id="ARBA00022448"/>
    </source>
</evidence>
<dbReference type="PANTHER" id="PTHR10903">
    <property type="entry name" value="GTPASE, IMAP FAMILY MEMBER-RELATED"/>
    <property type="match status" value="1"/>
</dbReference>
<dbReference type="PANTHER" id="PTHR10903:SF135">
    <property type="entry name" value="TRANSLOCASE OF CHLOROPLAST 120, CHLOROPLASTIC-RELATED"/>
    <property type="match status" value="1"/>
</dbReference>
<dbReference type="InterPro" id="IPR027417">
    <property type="entry name" value="P-loop_NTPase"/>
</dbReference>
<evidence type="ECO:0000256" key="7">
    <source>
        <dbReference type="ARBA" id="ARBA00022723"/>
    </source>
</evidence>
<name>A0A0C9YSG7_9AGAM</name>
<evidence type="ECO:0000313" key="16">
    <source>
        <dbReference type="EMBL" id="KIK27915.1"/>
    </source>
</evidence>
<evidence type="ECO:0000256" key="2">
    <source>
        <dbReference type="ARBA" id="ARBA00004167"/>
    </source>
</evidence>
<evidence type="ECO:0000256" key="6">
    <source>
        <dbReference type="ARBA" id="ARBA00022692"/>
    </source>
</evidence>
<keyword evidence="10" id="KW-0460">Magnesium</keyword>
<keyword evidence="9" id="KW-1002">Plastid outer membrane</keyword>
<dbReference type="OrthoDB" id="8954335at2759"/>
<keyword evidence="4" id="KW-0150">Chloroplast</keyword>
<keyword evidence="12" id="KW-1133">Transmembrane helix</keyword>
<keyword evidence="6" id="KW-0812">Transmembrane</keyword>
<dbReference type="GO" id="GO:0015031">
    <property type="term" value="P:protein transport"/>
    <property type="evidence" value="ECO:0007669"/>
    <property type="project" value="UniProtKB-KW"/>
</dbReference>
<keyword evidence="13" id="KW-0472">Membrane</keyword>
<dbReference type="GO" id="GO:0016020">
    <property type="term" value="C:membrane"/>
    <property type="evidence" value="ECO:0007669"/>
    <property type="project" value="UniProtKB-SubCell"/>
</dbReference>
<keyword evidence="17" id="KW-1185">Reference proteome</keyword>
<dbReference type="Pfam" id="PF01926">
    <property type="entry name" value="MMR_HSR1"/>
    <property type="match status" value="1"/>
</dbReference>
<dbReference type="GO" id="GO:0046872">
    <property type="term" value="F:metal ion binding"/>
    <property type="evidence" value="ECO:0007669"/>
    <property type="project" value="UniProtKB-KW"/>
</dbReference>
<sequence length="456" mass="50913">MSVLSSKSSIGRFQEEAEARFRAHKRNVVLAGETGVGKSSLINLIANKNIAGVSNDSLGCTSEIQNYHTVIGRDSFEIWDTPGLDEGPGGAVASSAARNRLRMFLRDISKAGGIHLLLLCTRGWRVTRTLQNTYKTIRQSMPPGVPIAIVVTGLERHPCMNDWWIKNETELARLNIFFDDHACITTVPEDDLPGQFQGRYLESQEIIYELILKNCLSGGPTINEEIRRIKQGACEAAKARKRGRKALPPGCCPGSGRKAAKFLSSSAHHVVVCDSAIPASDDTTQIAGSIVGEWHSCTLVIRDKVYCFERVTFQQLAERRTRTKCSSDLLIFYMDTEQSAEIQRLMLCRFYALYGRNGHPLIIVVRGLEDHPSASAWWDDYICTGKEDMETVHLACFPSGEVAERQICNPLEDLIVQMCERYGSMGVGRRALRILRGVKEKRVNLRNRIGKRKGQQ</sequence>
<keyword evidence="5" id="KW-0934">Plastid</keyword>
<keyword evidence="11" id="KW-0653">Protein transport</keyword>
<evidence type="ECO:0000256" key="8">
    <source>
        <dbReference type="ARBA" id="ARBA00022801"/>
    </source>
</evidence>
<reference evidence="16 17" key="1">
    <citation type="submission" date="2014-04" db="EMBL/GenBank/DDBJ databases">
        <authorList>
            <consortium name="DOE Joint Genome Institute"/>
            <person name="Kuo A."/>
            <person name="Kohler A."/>
            <person name="Costa M.D."/>
            <person name="Nagy L.G."/>
            <person name="Floudas D."/>
            <person name="Copeland A."/>
            <person name="Barry K.W."/>
            <person name="Cichocki N."/>
            <person name="Veneault-Fourrey C."/>
            <person name="LaButti K."/>
            <person name="Lindquist E.A."/>
            <person name="Lipzen A."/>
            <person name="Lundell T."/>
            <person name="Morin E."/>
            <person name="Murat C."/>
            <person name="Sun H."/>
            <person name="Tunlid A."/>
            <person name="Henrissat B."/>
            <person name="Grigoriev I.V."/>
            <person name="Hibbett D.S."/>
            <person name="Martin F."/>
            <person name="Nordberg H.P."/>
            <person name="Cantor M.N."/>
            <person name="Hua S.X."/>
        </authorList>
    </citation>
    <scope>NUCLEOTIDE SEQUENCE [LARGE SCALE GENOMIC DNA]</scope>
    <source>
        <strain evidence="16 17">441</strain>
    </source>
</reference>
<dbReference type="SUPFAM" id="SSF52540">
    <property type="entry name" value="P-loop containing nucleoside triphosphate hydrolases"/>
    <property type="match status" value="1"/>
</dbReference>
<protein>
    <recommendedName>
        <fullName evidence="15">G domain-containing protein</fullName>
    </recommendedName>
</protein>
<evidence type="ECO:0000259" key="15">
    <source>
        <dbReference type="Pfam" id="PF01926"/>
    </source>
</evidence>
<evidence type="ECO:0000256" key="12">
    <source>
        <dbReference type="ARBA" id="ARBA00022989"/>
    </source>
</evidence>
<evidence type="ECO:0000256" key="13">
    <source>
        <dbReference type="ARBA" id="ARBA00023136"/>
    </source>
</evidence>
<dbReference type="GO" id="GO:0016787">
    <property type="term" value="F:hydrolase activity"/>
    <property type="evidence" value="ECO:0007669"/>
    <property type="project" value="UniProtKB-KW"/>
</dbReference>
<comment type="subcellular location">
    <subcellularLocation>
        <location evidence="2">Membrane</location>
        <topology evidence="2">Single-pass membrane protein</topology>
    </subcellularLocation>
    <subcellularLocation>
        <location evidence="14">Plastid</location>
        <location evidence="14">Chloroplast outer membrane</location>
    </subcellularLocation>
</comment>
<proteinExistence type="predicted"/>
<organism evidence="16 17">
    <name type="scientific">Pisolithus microcarpus 441</name>
    <dbReference type="NCBI Taxonomy" id="765257"/>
    <lineage>
        <taxon>Eukaryota</taxon>
        <taxon>Fungi</taxon>
        <taxon>Dikarya</taxon>
        <taxon>Basidiomycota</taxon>
        <taxon>Agaricomycotina</taxon>
        <taxon>Agaricomycetes</taxon>
        <taxon>Agaricomycetidae</taxon>
        <taxon>Boletales</taxon>
        <taxon>Sclerodermatineae</taxon>
        <taxon>Pisolithaceae</taxon>
        <taxon>Pisolithus</taxon>
    </lineage>
</organism>
<accession>A0A0C9YSG7</accession>
<gene>
    <name evidence="16" type="ORF">PISMIDRAFT_146058</name>
</gene>
<evidence type="ECO:0000256" key="10">
    <source>
        <dbReference type="ARBA" id="ARBA00022842"/>
    </source>
</evidence>
<reference evidence="17" key="2">
    <citation type="submission" date="2015-01" db="EMBL/GenBank/DDBJ databases">
        <title>Evolutionary Origins and Diversification of the Mycorrhizal Mutualists.</title>
        <authorList>
            <consortium name="DOE Joint Genome Institute"/>
            <consortium name="Mycorrhizal Genomics Consortium"/>
            <person name="Kohler A."/>
            <person name="Kuo A."/>
            <person name="Nagy L.G."/>
            <person name="Floudas D."/>
            <person name="Copeland A."/>
            <person name="Barry K.W."/>
            <person name="Cichocki N."/>
            <person name="Veneault-Fourrey C."/>
            <person name="LaButti K."/>
            <person name="Lindquist E.A."/>
            <person name="Lipzen A."/>
            <person name="Lundell T."/>
            <person name="Morin E."/>
            <person name="Murat C."/>
            <person name="Riley R."/>
            <person name="Ohm R."/>
            <person name="Sun H."/>
            <person name="Tunlid A."/>
            <person name="Henrissat B."/>
            <person name="Grigoriev I.V."/>
            <person name="Hibbett D.S."/>
            <person name="Martin F."/>
        </authorList>
    </citation>
    <scope>NUCLEOTIDE SEQUENCE [LARGE SCALE GENOMIC DNA]</scope>
    <source>
        <strain evidence="17">441</strain>
    </source>
</reference>